<evidence type="ECO:0000313" key="1">
    <source>
        <dbReference type="EMBL" id="SVB82566.1"/>
    </source>
</evidence>
<name>A0A382H5J6_9ZZZZ</name>
<reference evidence="1" key="1">
    <citation type="submission" date="2018-05" db="EMBL/GenBank/DDBJ databases">
        <authorList>
            <person name="Lanie J.A."/>
            <person name="Ng W.-L."/>
            <person name="Kazmierczak K.M."/>
            <person name="Andrzejewski T.M."/>
            <person name="Davidsen T.M."/>
            <person name="Wayne K.J."/>
            <person name="Tettelin H."/>
            <person name="Glass J.I."/>
            <person name="Rusch D."/>
            <person name="Podicherti R."/>
            <person name="Tsui H.-C.T."/>
            <person name="Winkler M.E."/>
        </authorList>
    </citation>
    <scope>NUCLEOTIDE SEQUENCE</scope>
</reference>
<protein>
    <submittedName>
        <fullName evidence="1">Uncharacterized protein</fullName>
    </submittedName>
</protein>
<sequence>MIADVVKLRRCAVEICGSADKYKENLMLSEKIVISARAGIHDFVNVGDNGTMQPYQVEAMLRGR</sequence>
<accession>A0A382H5J6</accession>
<gene>
    <name evidence="1" type="ORF">METZ01_LOCUS235420</name>
</gene>
<proteinExistence type="predicted"/>
<dbReference type="EMBL" id="UINC01059304">
    <property type="protein sequence ID" value="SVB82566.1"/>
    <property type="molecule type" value="Genomic_DNA"/>
</dbReference>
<organism evidence="1">
    <name type="scientific">marine metagenome</name>
    <dbReference type="NCBI Taxonomy" id="408172"/>
    <lineage>
        <taxon>unclassified sequences</taxon>
        <taxon>metagenomes</taxon>
        <taxon>ecological metagenomes</taxon>
    </lineage>
</organism>
<dbReference type="AlphaFoldDB" id="A0A382H5J6"/>